<evidence type="ECO:0000259" key="8">
    <source>
        <dbReference type="Pfam" id="PF02687"/>
    </source>
</evidence>
<dbReference type="InterPro" id="IPR003838">
    <property type="entry name" value="ABC3_permease_C"/>
</dbReference>
<dbReference type="RefSeq" id="WP_307414667.1">
    <property type="nucleotide sequence ID" value="NZ_JAGGJQ010000005.1"/>
</dbReference>
<proteinExistence type="inferred from homology"/>
<evidence type="ECO:0000256" key="3">
    <source>
        <dbReference type="ARBA" id="ARBA00022692"/>
    </source>
</evidence>
<feature type="transmembrane region" description="Helical" evidence="7">
    <location>
        <begin position="7"/>
        <end position="30"/>
    </location>
</feature>
<feature type="transmembrane region" description="Helical" evidence="7">
    <location>
        <begin position="763"/>
        <end position="783"/>
    </location>
</feature>
<organism evidence="10 12">
    <name type="scientific">Formosa algae</name>
    <dbReference type="NCBI Taxonomy" id="225843"/>
    <lineage>
        <taxon>Bacteria</taxon>
        <taxon>Pseudomonadati</taxon>
        <taxon>Bacteroidota</taxon>
        <taxon>Flavobacteriia</taxon>
        <taxon>Flavobacteriales</taxon>
        <taxon>Flavobacteriaceae</taxon>
        <taxon>Formosa</taxon>
    </lineage>
</organism>
<feature type="transmembrane region" description="Helical" evidence="7">
    <location>
        <begin position="679"/>
        <end position="701"/>
    </location>
</feature>
<dbReference type="PANTHER" id="PTHR30572">
    <property type="entry name" value="MEMBRANE COMPONENT OF TRANSPORTER-RELATED"/>
    <property type="match status" value="1"/>
</dbReference>
<feature type="domain" description="MacB-like periplasmic core" evidence="9">
    <location>
        <begin position="7"/>
        <end position="236"/>
    </location>
</feature>
<evidence type="ECO:0000256" key="2">
    <source>
        <dbReference type="ARBA" id="ARBA00022475"/>
    </source>
</evidence>
<keyword evidence="2" id="KW-1003">Cell membrane</keyword>
<feature type="transmembrane region" description="Helical" evidence="7">
    <location>
        <begin position="338"/>
        <end position="357"/>
    </location>
</feature>
<protein>
    <submittedName>
        <fullName evidence="10">ABC-type antimicrobial peptide transport system permease subunit</fullName>
    </submittedName>
</protein>
<evidence type="ECO:0000256" key="4">
    <source>
        <dbReference type="ARBA" id="ARBA00022989"/>
    </source>
</evidence>
<feature type="domain" description="ABC3 transporter permease C-terminal" evidence="8">
    <location>
        <begin position="685"/>
        <end position="795"/>
    </location>
</feature>
<dbReference type="AlphaFoldDB" id="A0A9X0YK95"/>
<comment type="similarity">
    <text evidence="6">Belongs to the ABC-4 integral membrane protein family.</text>
</comment>
<dbReference type="Proteomes" id="UP001231587">
    <property type="component" value="Unassembled WGS sequence"/>
</dbReference>
<evidence type="ECO:0000256" key="1">
    <source>
        <dbReference type="ARBA" id="ARBA00004651"/>
    </source>
</evidence>
<dbReference type="GO" id="GO:0005886">
    <property type="term" value="C:plasma membrane"/>
    <property type="evidence" value="ECO:0007669"/>
    <property type="project" value="UniProtKB-SubCell"/>
</dbReference>
<evidence type="ECO:0000256" key="6">
    <source>
        <dbReference type="ARBA" id="ARBA00038076"/>
    </source>
</evidence>
<comment type="caution">
    <text evidence="10">The sequence shown here is derived from an EMBL/GenBank/DDBJ whole genome shotgun (WGS) entry which is preliminary data.</text>
</comment>
<dbReference type="PANTHER" id="PTHR30572:SF4">
    <property type="entry name" value="ABC TRANSPORTER PERMEASE YTRF"/>
    <property type="match status" value="1"/>
</dbReference>
<feature type="transmembrane region" description="Helical" evidence="7">
    <location>
        <begin position="426"/>
        <end position="446"/>
    </location>
</feature>
<dbReference type="Pfam" id="PF12704">
    <property type="entry name" value="MacB_PCD"/>
    <property type="match status" value="2"/>
</dbReference>
<keyword evidence="4 7" id="KW-1133">Transmembrane helix</keyword>
<feature type="domain" description="ABC3 transporter permease C-terminal" evidence="8">
    <location>
        <begin position="289"/>
        <end position="405"/>
    </location>
</feature>
<dbReference type="EMBL" id="JAGGJQ010000005">
    <property type="protein sequence ID" value="MBP1840130.1"/>
    <property type="molecule type" value="Genomic_DNA"/>
</dbReference>
<evidence type="ECO:0000256" key="7">
    <source>
        <dbReference type="SAM" id="Phobius"/>
    </source>
</evidence>
<evidence type="ECO:0000259" key="9">
    <source>
        <dbReference type="Pfam" id="PF12704"/>
    </source>
</evidence>
<evidence type="ECO:0000256" key="5">
    <source>
        <dbReference type="ARBA" id="ARBA00023136"/>
    </source>
</evidence>
<name>A0A9X0YK95_9FLAO</name>
<evidence type="ECO:0000313" key="12">
    <source>
        <dbReference type="Proteomes" id="UP001138672"/>
    </source>
</evidence>
<evidence type="ECO:0000313" key="11">
    <source>
        <dbReference type="EMBL" id="MDQ0335730.1"/>
    </source>
</evidence>
<dbReference type="InterPro" id="IPR050250">
    <property type="entry name" value="Macrolide_Exporter_MacB"/>
</dbReference>
<dbReference type="GO" id="GO:0022857">
    <property type="term" value="F:transmembrane transporter activity"/>
    <property type="evidence" value="ECO:0007669"/>
    <property type="project" value="TreeGrafter"/>
</dbReference>
<feature type="transmembrane region" description="Helical" evidence="7">
    <location>
        <begin position="377"/>
        <end position="401"/>
    </location>
</feature>
<dbReference type="Pfam" id="PF02687">
    <property type="entry name" value="FtsX"/>
    <property type="match status" value="2"/>
</dbReference>
<evidence type="ECO:0000313" key="13">
    <source>
        <dbReference type="Proteomes" id="UP001231587"/>
    </source>
</evidence>
<feature type="domain" description="MacB-like periplasmic core" evidence="9">
    <location>
        <begin position="426"/>
        <end position="599"/>
    </location>
</feature>
<dbReference type="Proteomes" id="UP001138672">
    <property type="component" value="Unassembled WGS sequence"/>
</dbReference>
<keyword evidence="13" id="KW-1185">Reference proteome</keyword>
<gene>
    <name evidence="10" type="ORF">J2Z56_002057</name>
    <name evidence="11" type="ORF">J2Z57_002181</name>
</gene>
<keyword evidence="3 7" id="KW-0812">Transmembrane</keyword>
<sequence>MKHKVFSLINIIGLTIGISASVVIGLMIFYDTTFDTFHKDSDRIYRVVSDFSDPEESFSNSGVTLALEDAIKEQSNLEIVSGFYIERPSKVENKALNSEFKWPNFVIYTDENYFKIFDYNFLAGDTDHVLTRPNTVILTEQRAANYFPNTAASDIIGKTLVYNDSLQITVTGIVENFKQRTDFVFEEFISKPTLLQTRLRAQVLEKNWNSTNSDSQLFVKINANADLQTIQNTLDDLAKEHTDEDSKKYGEERKFSLQPLADIHFNEAYGIYDWSKGQASTSLLLNLALVALFLLLLGCINFINLNTAQASQRAKEIGIRKTLGSSRQQLIGQFMGETFLLVLISALLSVLLSKWLITVFSDFVPEGLDFELITSPIIIVAFILLLLIVTFLSGFYPALVLSKFNTVSVLKNHLAIGQKKAKLRKFLTVFQFTIAQVFIIATLLVGKQINFLLTKDMGFKTDAIVSVYSPRNERSIDKKERYARALSKIPELKTISIGGVAPASFNVSSSGLSYTNKNKEIHTDIQFLYGDTHYLDLFELQLLAGRNIRNDTIQELVINETSRKLLGFDNPNEAIGQIVQVNNETVPIVGVMSDFYQRSLRSSIKPMALRGDWYRPDYSQFQTLHIAFHNESSEGLKQTLSKIEDAYRSVYTDTEEYRVEFLDENIQKFYNRERKISKLLNWATGLSILISCLGLLGLVIYTTNRRVKEIGVRKVLGASLMEINTLLCKEFLILVAMAFVIAAPIAWYGITRWLQDFAYKTSVSFWVFVVSGAAMILFALLVISFKTLQAANANPVEALRSD</sequence>
<keyword evidence="5 7" id="KW-0472">Membrane</keyword>
<comment type="subcellular location">
    <subcellularLocation>
        <location evidence="1">Cell membrane</location>
        <topology evidence="1">Multi-pass membrane protein</topology>
    </subcellularLocation>
</comment>
<dbReference type="InterPro" id="IPR025857">
    <property type="entry name" value="MacB_PCD"/>
</dbReference>
<dbReference type="EMBL" id="JAUSUU010000006">
    <property type="protein sequence ID" value="MDQ0335730.1"/>
    <property type="molecule type" value="Genomic_DNA"/>
</dbReference>
<feature type="transmembrane region" description="Helical" evidence="7">
    <location>
        <begin position="283"/>
        <end position="305"/>
    </location>
</feature>
<evidence type="ECO:0000313" key="10">
    <source>
        <dbReference type="EMBL" id="MBP1840130.1"/>
    </source>
</evidence>
<reference evidence="10" key="1">
    <citation type="submission" date="2021-03" db="EMBL/GenBank/DDBJ databases">
        <title>Genomic Encyclopedia of Type Strains, Phase IV (KMG-IV): sequencing the most valuable type-strain genomes for metagenomic binning, comparative biology and taxonomic classification.</title>
        <authorList>
            <person name="Goeker M."/>
        </authorList>
    </citation>
    <scope>NUCLEOTIDE SEQUENCE</scope>
    <source>
        <strain evidence="10">DSM 15523</strain>
        <strain evidence="11 13">DSM 16476</strain>
    </source>
</reference>
<feature type="transmembrane region" description="Helical" evidence="7">
    <location>
        <begin position="731"/>
        <end position="751"/>
    </location>
</feature>
<accession>A0A9X0YK95</accession>